<dbReference type="AlphaFoldDB" id="A0AA85GH26"/>
<name>A0AA85GH26_9TREM</name>
<dbReference type="WBParaSite" id="SRDH1_93590.1">
    <property type="protein sequence ID" value="SRDH1_93590.1"/>
    <property type="gene ID" value="SRDH1_93590"/>
</dbReference>
<dbReference type="Proteomes" id="UP000050792">
    <property type="component" value="Unassembled WGS sequence"/>
</dbReference>
<sequence length="68" mass="7925">MRKIHMTVFTMAQVILQERVIQTTDIVMGITTEHETVATFPLLFYLWILVPNATERAPTSCFKLCRIR</sequence>
<reference evidence="1" key="1">
    <citation type="submission" date="2022-06" db="EMBL/GenBank/DDBJ databases">
        <authorList>
            <person name="Berger JAMES D."/>
            <person name="Berger JAMES D."/>
        </authorList>
    </citation>
    <scope>NUCLEOTIDE SEQUENCE [LARGE SCALE GENOMIC DNA]</scope>
</reference>
<organism evidence="1 2">
    <name type="scientific">Schistosoma rodhaini</name>
    <dbReference type="NCBI Taxonomy" id="6188"/>
    <lineage>
        <taxon>Eukaryota</taxon>
        <taxon>Metazoa</taxon>
        <taxon>Spiralia</taxon>
        <taxon>Lophotrochozoa</taxon>
        <taxon>Platyhelminthes</taxon>
        <taxon>Trematoda</taxon>
        <taxon>Digenea</taxon>
        <taxon>Strigeidida</taxon>
        <taxon>Schistosomatoidea</taxon>
        <taxon>Schistosomatidae</taxon>
        <taxon>Schistosoma</taxon>
    </lineage>
</organism>
<evidence type="ECO:0000313" key="1">
    <source>
        <dbReference type="Proteomes" id="UP000050792"/>
    </source>
</evidence>
<reference evidence="2" key="2">
    <citation type="submission" date="2023-11" db="UniProtKB">
        <authorList>
            <consortium name="WormBaseParasite"/>
        </authorList>
    </citation>
    <scope>IDENTIFICATION</scope>
</reference>
<accession>A0AA85GH26</accession>
<evidence type="ECO:0000313" key="2">
    <source>
        <dbReference type="WBParaSite" id="SRDH1_93590.1"/>
    </source>
</evidence>
<protein>
    <submittedName>
        <fullName evidence="2">Uncharacterized protein</fullName>
    </submittedName>
</protein>
<proteinExistence type="predicted"/>
<keyword evidence="1" id="KW-1185">Reference proteome</keyword>